<proteinExistence type="inferred from homology"/>
<dbReference type="GO" id="GO:0004252">
    <property type="term" value="F:serine-type endopeptidase activity"/>
    <property type="evidence" value="ECO:0007669"/>
    <property type="project" value="UniProtKB-UniRule"/>
</dbReference>
<keyword evidence="8" id="KW-0136">Cellulose degradation</keyword>
<dbReference type="InterPro" id="IPR001119">
    <property type="entry name" value="SLH_dom"/>
</dbReference>
<evidence type="ECO:0000256" key="6">
    <source>
        <dbReference type="ARBA" id="ARBA00022801"/>
    </source>
</evidence>
<dbReference type="InterPro" id="IPR013783">
    <property type="entry name" value="Ig-like_fold"/>
</dbReference>
<protein>
    <submittedName>
        <fullName evidence="14">Putative Subtilisin</fullName>
        <ecNumber evidence="14">3.4.21.62</ecNumber>
    </submittedName>
</protein>
<comment type="subcellular location">
    <subcellularLocation>
        <location evidence="1">Cell envelope</location>
    </subcellularLocation>
</comment>
<reference evidence="14" key="1">
    <citation type="submission" date="2016-04" db="EMBL/GenBank/DDBJ databases">
        <authorList>
            <person name="Evans L.H."/>
            <person name="Alamgir A."/>
            <person name="Owens N."/>
            <person name="Weber N.D."/>
            <person name="Virtaneva K."/>
            <person name="Barbian K."/>
            <person name="Babar A."/>
            <person name="Rosenke K."/>
        </authorList>
    </citation>
    <scope>NUCLEOTIDE SEQUENCE</scope>
    <source>
        <strain evidence="14">86</strain>
    </source>
</reference>
<feature type="domain" description="SLH" evidence="13">
    <location>
        <begin position="1042"/>
        <end position="1105"/>
    </location>
</feature>
<dbReference type="PANTHER" id="PTHR43806">
    <property type="entry name" value="PEPTIDASE S8"/>
    <property type="match status" value="1"/>
</dbReference>
<evidence type="ECO:0000256" key="4">
    <source>
        <dbReference type="ARBA" id="ARBA00022729"/>
    </source>
</evidence>
<evidence type="ECO:0000256" key="3">
    <source>
        <dbReference type="ARBA" id="ARBA00022670"/>
    </source>
</evidence>
<feature type="domain" description="SLH" evidence="13">
    <location>
        <begin position="1164"/>
        <end position="1222"/>
    </location>
</feature>
<evidence type="ECO:0000256" key="1">
    <source>
        <dbReference type="ARBA" id="ARBA00004196"/>
    </source>
</evidence>
<dbReference type="InterPro" id="IPR005102">
    <property type="entry name" value="Carbo-bd_X2"/>
</dbReference>
<dbReference type="Pfam" id="PF00082">
    <property type="entry name" value="Peptidase_S8"/>
    <property type="match status" value="1"/>
</dbReference>
<dbReference type="InterPro" id="IPR022398">
    <property type="entry name" value="Peptidase_S8_His-AS"/>
</dbReference>
<feature type="domain" description="SLH" evidence="13">
    <location>
        <begin position="1106"/>
        <end position="1162"/>
    </location>
</feature>
<dbReference type="Gene3D" id="3.40.50.200">
    <property type="entry name" value="Peptidase S8/S53 domain"/>
    <property type="match status" value="1"/>
</dbReference>
<evidence type="ECO:0000256" key="10">
    <source>
        <dbReference type="ARBA" id="ARBA00023326"/>
    </source>
</evidence>
<organism evidence="14">
    <name type="scientific">uncultured Eubacteriales bacterium</name>
    <dbReference type="NCBI Taxonomy" id="172733"/>
    <lineage>
        <taxon>Bacteria</taxon>
        <taxon>Bacillati</taxon>
        <taxon>Bacillota</taxon>
        <taxon>Clostridia</taxon>
        <taxon>Eubacteriales</taxon>
        <taxon>environmental samples</taxon>
    </lineage>
</organism>
<evidence type="ECO:0000256" key="12">
    <source>
        <dbReference type="SAM" id="SignalP"/>
    </source>
</evidence>
<sequence length="1222" mass="127943">MHARKIIAAIIAAITISALTAFGLAAQASDAQYDGYIVKLSETPRRSSLSALANDCLEPVPYSDDLYLTDDLDSIKSLIDSGLVEYVEPNYILEPLDDGSESYPNDPQYHGQWTLDAIKYLSLYGGGFDGNGVTIAIIDSGLYAWYDETGTYHGHEEFEGSNISEYSKNFLGTADEDERSACYYRDQRAVGHGTFVTSQIAALTDNGKGMAGIADGAELMILRCISYSGSDVFPYDNKYDSNSGSAALVASAIRYAADNGADVINMSLGAKSSTNISTLQDAINYAGDKGVIVVAAAGNDGTSSLFYPAACEHVIGVGSVSQSGVSLTRSSFSQYNASISVTAPGGFVLGASVYPNADGTLYSSPEDSYITSSGTSYASPVVAALAAITKSINSELDHDDFESLLAVTSSDLGTSGWDSSYGYGILDAEALLTALTETEYGIDYQLCGSVDAPAQLPAGSAATYTLGRDEDLTLPTPTRSGYDFEGWYETGDYSGEAVTALPLGALGTVRSSVSDKTVSYYIEDIKYYAKWSELTSAEITSLKVLGYEAVPSQDVPSTYTITLPSSAIDSLANLTSDGIAVTLSYPITPAISKIREDGSFWSIVLPTLPSQTVYDLNITHSAYDVPSMTEGSASQSGTALLPSLDGLKAANVYTANISTWFEQETSYQIVSSDGAGEVKIEGTILTYTPDSTKGPSSDYEGRAVTILLKAKNDMFESKDAVTVTVTVGRNTSNSVIDPVSGSYDLYTDSGGISVVATLYGNSFTGLYYNESPVSQSSYTTAPTDSDGDDLVDSITVTISRSFINSLSTGIKSLNFRFSAGKDKTFALTISDSAGNGGGGGGGATGGGGASAAKDETILERLPPGTVSYSDDDISEMILGLGDNISLRASGDNGVSLSGKAASRIAKAKTDVVISNSNGSISLPWETFSAGLGDNEQLYLALTSYSSEGLQENEIGSSHIVKCLELKALVYTNEVFPEAVTAFEAQAGVTLFVGAEYSGQKFKVLTIANGASNTALEAVSSSEGYITLTTGVPAVFAVLTQPQFTAFTDVKSGDWYYSDVEYVFSKGLMKGVADGLFGPGATATRAMLATTVYRMAGSPAVIGSADFTDLSTDMWYTAAITWASTKGILGGYGGGVFGTDDPITRQQFALLLWRYSGSPEVKGDLTAFTDSDSASDYAVAALIWATQKGIITGKGAGILDPAGIATRAEVAAMLARFDAAISG</sequence>
<keyword evidence="9" id="KW-0119">Carbohydrate metabolism</keyword>
<keyword evidence="10" id="KW-0624">Polysaccharide degradation</keyword>
<dbReference type="SUPFAM" id="SSF52743">
    <property type="entry name" value="Subtilisin-like"/>
    <property type="match status" value="1"/>
</dbReference>
<dbReference type="SUPFAM" id="SSF81296">
    <property type="entry name" value="E set domains"/>
    <property type="match status" value="1"/>
</dbReference>
<feature type="active site" description="Charge relay system" evidence="11">
    <location>
        <position position="139"/>
    </location>
</feature>
<comment type="similarity">
    <text evidence="2 11">Belongs to the peptidase S8 family.</text>
</comment>
<dbReference type="GO" id="GO:0006508">
    <property type="term" value="P:proteolysis"/>
    <property type="evidence" value="ECO:0007669"/>
    <property type="project" value="UniProtKB-KW"/>
</dbReference>
<feature type="chain" id="PRO_5038477790" evidence="12">
    <location>
        <begin position="21"/>
        <end position="1222"/>
    </location>
</feature>
<feature type="active site" description="Charge relay system" evidence="11">
    <location>
        <position position="376"/>
    </location>
</feature>
<evidence type="ECO:0000256" key="2">
    <source>
        <dbReference type="ARBA" id="ARBA00011073"/>
    </source>
</evidence>
<dbReference type="InterPro" id="IPR023828">
    <property type="entry name" value="Peptidase_S8_Ser-AS"/>
</dbReference>
<dbReference type="EMBL" id="FLUN01000001">
    <property type="protein sequence ID" value="SBV95481.1"/>
    <property type="molecule type" value="Genomic_DNA"/>
</dbReference>
<dbReference type="InterPro" id="IPR014756">
    <property type="entry name" value="Ig_E-set"/>
</dbReference>
<dbReference type="Gene3D" id="2.60.40.10">
    <property type="entry name" value="Immunoglobulins"/>
    <property type="match status" value="1"/>
</dbReference>
<keyword evidence="5" id="KW-0677">Repeat</keyword>
<evidence type="ECO:0000256" key="11">
    <source>
        <dbReference type="PROSITE-ProRule" id="PRU01240"/>
    </source>
</evidence>
<dbReference type="PROSITE" id="PS00137">
    <property type="entry name" value="SUBTILASE_HIS"/>
    <property type="match status" value="1"/>
</dbReference>
<dbReference type="EC" id="3.4.21.62" evidence="14"/>
<gene>
    <name evidence="14" type="ORF">KL86CLO1_10652</name>
</gene>
<keyword evidence="7 11" id="KW-0720">Serine protease</keyword>
<dbReference type="InterPro" id="IPR036852">
    <property type="entry name" value="Peptidase_S8/S53_dom_sf"/>
</dbReference>
<dbReference type="PROSITE" id="PS00138">
    <property type="entry name" value="SUBTILASE_SER"/>
    <property type="match status" value="1"/>
</dbReference>
<evidence type="ECO:0000256" key="9">
    <source>
        <dbReference type="ARBA" id="ARBA00023277"/>
    </source>
</evidence>
<evidence type="ECO:0000256" key="5">
    <source>
        <dbReference type="ARBA" id="ARBA00022737"/>
    </source>
</evidence>
<dbReference type="InterPro" id="IPR013378">
    <property type="entry name" value="InlB-like_B-rpt"/>
</dbReference>
<evidence type="ECO:0000259" key="13">
    <source>
        <dbReference type="PROSITE" id="PS51272"/>
    </source>
</evidence>
<dbReference type="Pfam" id="PF00395">
    <property type="entry name" value="SLH"/>
    <property type="match status" value="3"/>
</dbReference>
<name>A0A212J7Q9_9FIRM</name>
<keyword evidence="4 12" id="KW-0732">Signal</keyword>
<dbReference type="PRINTS" id="PR00723">
    <property type="entry name" value="SUBTILISIN"/>
</dbReference>
<evidence type="ECO:0000256" key="7">
    <source>
        <dbReference type="ARBA" id="ARBA00022825"/>
    </source>
</evidence>
<dbReference type="PROSITE" id="PS51272">
    <property type="entry name" value="SLH"/>
    <property type="match status" value="3"/>
</dbReference>
<dbReference type="Gene3D" id="2.60.40.4270">
    <property type="entry name" value="Listeria-Bacteroides repeat domain"/>
    <property type="match status" value="1"/>
</dbReference>
<dbReference type="InterPro" id="IPR015500">
    <property type="entry name" value="Peptidase_S8_subtilisin-rel"/>
</dbReference>
<dbReference type="InterPro" id="IPR050131">
    <property type="entry name" value="Peptidase_S8_subtilisin-like"/>
</dbReference>
<dbReference type="Pfam" id="PF03442">
    <property type="entry name" value="CBM_X2"/>
    <property type="match status" value="1"/>
</dbReference>
<dbReference type="GO" id="GO:0030245">
    <property type="term" value="P:cellulose catabolic process"/>
    <property type="evidence" value="ECO:0007669"/>
    <property type="project" value="UniProtKB-KW"/>
</dbReference>
<accession>A0A212J7Q9</accession>
<dbReference type="InterPro" id="IPR000209">
    <property type="entry name" value="Peptidase_S8/S53_dom"/>
</dbReference>
<feature type="active site" description="Charge relay system" evidence="11">
    <location>
        <position position="192"/>
    </location>
</feature>
<keyword evidence="6 11" id="KW-0378">Hydrolase</keyword>
<keyword evidence="3 11" id="KW-0645">Protease</keyword>
<dbReference type="PANTHER" id="PTHR43806:SF11">
    <property type="entry name" value="CEREVISIN-RELATED"/>
    <property type="match status" value="1"/>
</dbReference>
<dbReference type="AlphaFoldDB" id="A0A212J7Q9"/>
<dbReference type="GO" id="GO:0030313">
    <property type="term" value="C:cell envelope"/>
    <property type="evidence" value="ECO:0007669"/>
    <property type="project" value="UniProtKB-SubCell"/>
</dbReference>
<dbReference type="InterPro" id="IPR042229">
    <property type="entry name" value="Listeria/Bacterioides_rpt_sf"/>
</dbReference>
<dbReference type="NCBIfam" id="TIGR02543">
    <property type="entry name" value="List_Bact_rpt"/>
    <property type="match status" value="1"/>
</dbReference>
<dbReference type="PROSITE" id="PS51892">
    <property type="entry name" value="SUBTILASE"/>
    <property type="match status" value="1"/>
</dbReference>
<feature type="signal peptide" evidence="12">
    <location>
        <begin position="1"/>
        <end position="20"/>
    </location>
</feature>
<evidence type="ECO:0000256" key="8">
    <source>
        <dbReference type="ARBA" id="ARBA00023001"/>
    </source>
</evidence>
<evidence type="ECO:0000313" key="14">
    <source>
        <dbReference type="EMBL" id="SBV95481.1"/>
    </source>
</evidence>